<dbReference type="RefSeq" id="WP_208057132.1">
    <property type="nucleotide sequence ID" value="NZ_JAGEMK010000013.1"/>
</dbReference>
<protein>
    <submittedName>
        <fullName evidence="1">Kinase</fullName>
    </submittedName>
</protein>
<keyword evidence="2" id="KW-1185">Reference proteome</keyword>
<evidence type="ECO:0000313" key="2">
    <source>
        <dbReference type="Proteomes" id="UP000664209"/>
    </source>
</evidence>
<keyword evidence="1" id="KW-0418">Kinase</keyword>
<dbReference type="GO" id="GO:0019748">
    <property type="term" value="P:secondary metabolic process"/>
    <property type="evidence" value="ECO:0007669"/>
    <property type="project" value="InterPro"/>
</dbReference>
<dbReference type="Gene3D" id="3.90.1200.10">
    <property type="match status" value="1"/>
</dbReference>
<comment type="caution">
    <text evidence="1">The sequence shown here is derived from an EMBL/GenBank/DDBJ whole genome shotgun (WGS) entry which is preliminary data.</text>
</comment>
<dbReference type="InterPro" id="IPR006748">
    <property type="entry name" value="NH2Glyco/OHUrea_AB-resist_kin"/>
</dbReference>
<dbReference type="InterPro" id="IPR011009">
    <property type="entry name" value="Kinase-like_dom_sf"/>
</dbReference>
<accession>A0A939RV75</accession>
<reference evidence="1" key="1">
    <citation type="submission" date="2021-03" db="EMBL/GenBank/DDBJ databases">
        <title>Actinotalea soli sp. nov., isolated from soil.</title>
        <authorList>
            <person name="Ping W."/>
            <person name="Zhang J."/>
        </authorList>
    </citation>
    <scope>NUCLEOTIDE SEQUENCE</scope>
    <source>
        <strain evidence="1">BY-33</strain>
    </source>
</reference>
<dbReference type="EMBL" id="JAGEMK010000013">
    <property type="protein sequence ID" value="MBO1753444.1"/>
    <property type="molecule type" value="Genomic_DNA"/>
</dbReference>
<dbReference type="Pfam" id="PF04655">
    <property type="entry name" value="APH_6_hur"/>
    <property type="match status" value="1"/>
</dbReference>
<dbReference type="Proteomes" id="UP000664209">
    <property type="component" value="Unassembled WGS sequence"/>
</dbReference>
<sequence>MSIQLPAGLLALPDHGATWQPWLDGLPRLLEEVLGDWSLVPDGVPGHGECALAVPVRTEEGEPAVLKLGWPHEESDHEHLALQHWHGQGAVHLLTADPRRGALLLERASTTDLGSIDAVEACAVVGGLYRRLHRPALPQLRALSGVAADWAQRLVALPRDAPVPRRLVEQAASLARTFARADGVDETLVHTDLHYANVLASTREPWLAIDPKPLAGDPAFEVAPLLWNRWAEVVATGEVRWAVQQRFWSAVDAGGLDPDRARDWVVVREVVMVLWCLEAADREGRSLTSADREWITRAVTIAKAVQD</sequence>
<dbReference type="GO" id="GO:0016301">
    <property type="term" value="F:kinase activity"/>
    <property type="evidence" value="ECO:0007669"/>
    <property type="project" value="UniProtKB-KW"/>
</dbReference>
<evidence type="ECO:0000313" key="1">
    <source>
        <dbReference type="EMBL" id="MBO1753444.1"/>
    </source>
</evidence>
<dbReference type="AlphaFoldDB" id="A0A939RV75"/>
<proteinExistence type="predicted"/>
<name>A0A939RV75_9CELL</name>
<keyword evidence="1" id="KW-0808">Transferase</keyword>
<organism evidence="1 2">
    <name type="scientific">Actinotalea soli</name>
    <dbReference type="NCBI Taxonomy" id="2819234"/>
    <lineage>
        <taxon>Bacteria</taxon>
        <taxon>Bacillati</taxon>
        <taxon>Actinomycetota</taxon>
        <taxon>Actinomycetes</taxon>
        <taxon>Micrococcales</taxon>
        <taxon>Cellulomonadaceae</taxon>
        <taxon>Actinotalea</taxon>
    </lineage>
</organism>
<dbReference type="GO" id="GO:0016773">
    <property type="term" value="F:phosphotransferase activity, alcohol group as acceptor"/>
    <property type="evidence" value="ECO:0007669"/>
    <property type="project" value="InterPro"/>
</dbReference>
<dbReference type="SUPFAM" id="SSF56112">
    <property type="entry name" value="Protein kinase-like (PK-like)"/>
    <property type="match status" value="1"/>
</dbReference>
<gene>
    <name evidence="1" type="ORF">J4G33_16680</name>
</gene>